<evidence type="ECO:0000256" key="2">
    <source>
        <dbReference type="RuleBase" id="RU003750"/>
    </source>
</evidence>
<dbReference type="STRING" id="1300347.I601_0916"/>
<evidence type="ECO:0000256" key="3">
    <source>
        <dbReference type="SAM" id="MobiDB-lite"/>
    </source>
</evidence>
<accession>A0A1A9GGA1</accession>
<organism evidence="5 6">
    <name type="scientific">Nocardioides dokdonensis FR1436</name>
    <dbReference type="NCBI Taxonomy" id="1300347"/>
    <lineage>
        <taxon>Bacteria</taxon>
        <taxon>Bacillati</taxon>
        <taxon>Actinomycetota</taxon>
        <taxon>Actinomycetes</taxon>
        <taxon>Propionibacteriales</taxon>
        <taxon>Nocardioidaceae</taxon>
        <taxon>Nocardioides</taxon>
    </lineage>
</organism>
<feature type="transmembrane region" description="Helical" evidence="4">
    <location>
        <begin position="144"/>
        <end position="163"/>
    </location>
</feature>
<dbReference type="Pfam" id="PF01066">
    <property type="entry name" value="CDP-OH_P_transf"/>
    <property type="match status" value="1"/>
</dbReference>
<keyword evidence="4" id="KW-0472">Membrane</keyword>
<feature type="transmembrane region" description="Helical" evidence="4">
    <location>
        <begin position="34"/>
        <end position="59"/>
    </location>
</feature>
<evidence type="ECO:0000313" key="6">
    <source>
        <dbReference type="Proteomes" id="UP000077868"/>
    </source>
</evidence>
<feature type="transmembrane region" description="Helical" evidence="4">
    <location>
        <begin position="169"/>
        <end position="186"/>
    </location>
</feature>
<feature type="transmembrane region" description="Helical" evidence="4">
    <location>
        <begin position="80"/>
        <end position="101"/>
    </location>
</feature>
<evidence type="ECO:0000313" key="5">
    <source>
        <dbReference type="EMBL" id="ANH37359.1"/>
    </source>
</evidence>
<name>A0A1A9GGA1_9ACTN</name>
<keyword evidence="1 2" id="KW-0808">Transferase</keyword>
<keyword evidence="4" id="KW-0812">Transmembrane</keyword>
<dbReference type="PROSITE" id="PS00379">
    <property type="entry name" value="CDP_ALCOHOL_P_TRANSF"/>
    <property type="match status" value="1"/>
</dbReference>
<dbReference type="InterPro" id="IPR000462">
    <property type="entry name" value="CDP-OH_P_trans"/>
</dbReference>
<dbReference type="EMBL" id="CP015079">
    <property type="protein sequence ID" value="ANH37359.1"/>
    <property type="molecule type" value="Genomic_DNA"/>
</dbReference>
<feature type="transmembrane region" description="Helical" evidence="4">
    <location>
        <begin position="107"/>
        <end position="132"/>
    </location>
</feature>
<dbReference type="Gene3D" id="1.20.120.1760">
    <property type="match status" value="1"/>
</dbReference>
<comment type="similarity">
    <text evidence="2">Belongs to the CDP-alcohol phosphatidyltransferase class-I family.</text>
</comment>
<dbReference type="KEGG" id="ndk:I601_0916"/>
<dbReference type="GO" id="GO:0008654">
    <property type="term" value="P:phospholipid biosynthetic process"/>
    <property type="evidence" value="ECO:0007669"/>
    <property type="project" value="InterPro"/>
</dbReference>
<dbReference type="PATRIC" id="fig|1300347.3.peg.914"/>
<protein>
    <submittedName>
        <fullName evidence="5">Inner membrane protein YnjF</fullName>
    </submittedName>
</protein>
<evidence type="ECO:0000256" key="4">
    <source>
        <dbReference type="SAM" id="Phobius"/>
    </source>
</evidence>
<dbReference type="GO" id="GO:0016780">
    <property type="term" value="F:phosphotransferase activity, for other substituted phosphate groups"/>
    <property type="evidence" value="ECO:0007669"/>
    <property type="project" value="InterPro"/>
</dbReference>
<feature type="region of interest" description="Disordered" evidence="3">
    <location>
        <begin position="201"/>
        <end position="227"/>
    </location>
</feature>
<sequence length="227" mass="23619">MLDAPVRRALGPGLDAAAAGLDRVGVRPLAVTGVGWLVGVAACVAVATSHWGLALVLWLANRLLDGLDGPLARRHGATDLGGYLDLVADFSIYGGFVVAVAVAVPEARLACAVLLLAYYLSGTAFLTLSPLLEKRGDRGDGRSVLFVGGLAEGTETVVAYAVFCLVPEHAATVAWVFAAMVALTALQRVGLGIQRLGTRGQDLGPQDIRPQGPLRTTPDRPRSEETS</sequence>
<gene>
    <name evidence="5" type="primary">ynjF</name>
    <name evidence="5" type="ORF">I601_0916</name>
</gene>
<dbReference type="InterPro" id="IPR048254">
    <property type="entry name" value="CDP_ALCOHOL_P_TRANSF_CS"/>
</dbReference>
<proteinExistence type="inferred from homology"/>
<reference evidence="5 6" key="1">
    <citation type="submission" date="2016-03" db="EMBL/GenBank/DDBJ databases">
        <title>Complete genome sequence of a soil Actinobacterium, Nocardioides dokdonensis FR1436.</title>
        <authorList>
            <person name="Kwon S.-K."/>
            <person name="Kim K."/>
            <person name="Kim J.F."/>
        </authorList>
    </citation>
    <scope>NUCLEOTIDE SEQUENCE [LARGE SCALE GENOMIC DNA]</scope>
    <source>
        <strain evidence="5 6">FR1436</strain>
    </source>
</reference>
<dbReference type="RefSeq" id="WP_068106906.1">
    <property type="nucleotide sequence ID" value="NZ_CP015079.1"/>
</dbReference>
<evidence type="ECO:0000256" key="1">
    <source>
        <dbReference type="ARBA" id="ARBA00022679"/>
    </source>
</evidence>
<dbReference type="Proteomes" id="UP000077868">
    <property type="component" value="Chromosome"/>
</dbReference>
<dbReference type="GO" id="GO:0016020">
    <property type="term" value="C:membrane"/>
    <property type="evidence" value="ECO:0007669"/>
    <property type="project" value="InterPro"/>
</dbReference>
<keyword evidence="6" id="KW-1185">Reference proteome</keyword>
<feature type="compositionally biased region" description="Basic and acidic residues" evidence="3">
    <location>
        <begin position="217"/>
        <end position="227"/>
    </location>
</feature>
<dbReference type="InterPro" id="IPR043130">
    <property type="entry name" value="CDP-OH_PTrfase_TM_dom"/>
</dbReference>
<keyword evidence="4" id="KW-1133">Transmembrane helix</keyword>
<dbReference type="AlphaFoldDB" id="A0A1A9GGA1"/>